<reference evidence="2" key="1">
    <citation type="journal article" date="2020" name="mSystems">
        <title>Genome- and Community-Level Interaction Insights into Carbon Utilization and Element Cycling Functions of Hydrothermarchaeota in Hydrothermal Sediment.</title>
        <authorList>
            <person name="Zhou Z."/>
            <person name="Liu Y."/>
            <person name="Xu W."/>
            <person name="Pan J."/>
            <person name="Luo Z.H."/>
            <person name="Li M."/>
        </authorList>
    </citation>
    <scope>NUCLEOTIDE SEQUENCE [LARGE SCALE GENOMIC DNA]</scope>
    <source>
        <strain evidence="2">SpSt-1088</strain>
    </source>
</reference>
<organism evidence="2">
    <name type="scientific">Fervidobacterium nodosum</name>
    <dbReference type="NCBI Taxonomy" id="2424"/>
    <lineage>
        <taxon>Bacteria</taxon>
        <taxon>Thermotogati</taxon>
        <taxon>Thermotogota</taxon>
        <taxon>Thermotogae</taxon>
        <taxon>Thermotogales</taxon>
        <taxon>Fervidobacteriaceae</taxon>
        <taxon>Fervidobacterium</taxon>
    </lineage>
</organism>
<name>A0A7C5U3G4_9BACT</name>
<keyword evidence="1" id="KW-1133">Transmembrane helix</keyword>
<dbReference type="InterPro" id="IPR011990">
    <property type="entry name" value="TPR-like_helical_dom_sf"/>
</dbReference>
<comment type="caution">
    <text evidence="2">The sequence shown here is derived from an EMBL/GenBank/DDBJ whole genome shotgun (WGS) entry which is preliminary data.</text>
</comment>
<evidence type="ECO:0000256" key="1">
    <source>
        <dbReference type="SAM" id="Phobius"/>
    </source>
</evidence>
<dbReference type="AlphaFoldDB" id="A0A7C5U3G4"/>
<gene>
    <name evidence="2" type="ORF">ENM46_05165</name>
</gene>
<feature type="transmembrane region" description="Helical" evidence="1">
    <location>
        <begin position="6"/>
        <end position="24"/>
    </location>
</feature>
<evidence type="ECO:0000313" key="2">
    <source>
        <dbReference type="EMBL" id="HHR34317.1"/>
    </source>
</evidence>
<dbReference type="Gene3D" id="1.25.40.10">
    <property type="entry name" value="Tetratricopeptide repeat domain"/>
    <property type="match status" value="1"/>
</dbReference>
<dbReference type="EMBL" id="DRXW01000309">
    <property type="protein sequence ID" value="HHR34317.1"/>
    <property type="molecule type" value="Genomic_DNA"/>
</dbReference>
<protein>
    <recommendedName>
        <fullName evidence="3">Tetratricopeptide repeat protein</fullName>
    </recommendedName>
</protein>
<accession>A0A7C5U3G4</accession>
<sequence>MKFEKVALVFATIFCLLFIITYLYNVNQSNQLSHAQKVIKAYELYLSESKDFSDFVKQNNLKELDWLLSKKLLSEIRTKLDKAKISYREGNYAESVALLRSVKDSENPWIDEIYFYLGMSLYKIGEVESAKLFLSSFLDNFQYSIYRREALLILKDISNDDMKKQIDTILSTTSSVW</sequence>
<proteinExistence type="predicted"/>
<keyword evidence="1" id="KW-0472">Membrane</keyword>
<dbReference type="SUPFAM" id="SSF48452">
    <property type="entry name" value="TPR-like"/>
    <property type="match status" value="1"/>
</dbReference>
<keyword evidence="1" id="KW-0812">Transmembrane</keyword>
<evidence type="ECO:0008006" key="3">
    <source>
        <dbReference type="Google" id="ProtNLM"/>
    </source>
</evidence>